<keyword evidence="2" id="KW-1185">Reference proteome</keyword>
<protein>
    <submittedName>
        <fullName evidence="1">Uncharacterized protein</fullName>
    </submittedName>
</protein>
<proteinExistence type="predicted"/>
<dbReference type="EMBL" id="CM034390">
    <property type="protein sequence ID" value="KAJ0182067.1"/>
    <property type="molecule type" value="Genomic_DNA"/>
</dbReference>
<accession>A0ACC1DEP1</accession>
<gene>
    <name evidence="1" type="ORF">K1T71_002789</name>
</gene>
<comment type="caution">
    <text evidence="1">The sequence shown here is derived from an EMBL/GenBank/DDBJ whole genome shotgun (WGS) entry which is preliminary data.</text>
</comment>
<sequence length="659" mass="75857">MEDVDDIIDYIKTLKRGFDKDLYQNKIDQLSYVAETVGLGNDDLHTLFKIWLNLSIPIAKWTSLGGCLIPQDIIEERTVDYALCWILATKDNLINFPKIAYVLDWLTAAMDCNCIDMETLESGYDIFFAMLTYELLSNHVIKLVYTLTKPTDVTRKKVLEILDYIKLRESKRNWLRQLQVVLGLFKSYKPELVPEDVPAMSIHTAFKKTNADFLRRFQNCQDRRNSMKGQKHHLLWMNPLNSKGSKSKNAAPLVPNVEFHNIGSKQYAARTSEKTYLDFADATSLVQYSLYHNMSRPAKLRALLCNETGVTLLAVASPTEYSFFSHDLYQLLNICFLEVSPYSYVEKQDLLQRLVILQQTLMQGVPVITRFLAQYLPLWNERNFFGEILDLIEWISVDNPNQVPYITEPLMQIYHRAKPIEQCAILRSLTNTYCNLVFTSTRTQPDFIGMNIPQENYTTVLQRLAKDISMMCDKGLQVNPDDFRILYTSVGSVECRSLAELRCAAPLAALPGKLTLALPMTTNSAHLLDKIAGLMILYKRIFRKSNNTVDVKQVEILERISVDILNCLYKEQAITERKQGMIFNSIHPQLIAKLSQVIPDVDSKFSIRNSLAFMPYVRSSLESDKLTMFDNKYLYYSVIKNIFQNLDVFLKTVVPELRS</sequence>
<evidence type="ECO:0000313" key="1">
    <source>
        <dbReference type="EMBL" id="KAJ0182067.1"/>
    </source>
</evidence>
<dbReference type="Proteomes" id="UP000824533">
    <property type="component" value="Linkage Group LG04"/>
</dbReference>
<reference evidence="1 2" key="1">
    <citation type="journal article" date="2021" name="Front. Genet.">
        <title>Chromosome-Level Genome Assembly Reveals Significant Gene Expansion in the Toll and IMD Signaling Pathways of Dendrolimus kikuchii.</title>
        <authorList>
            <person name="Zhou J."/>
            <person name="Wu P."/>
            <person name="Xiong Z."/>
            <person name="Liu N."/>
            <person name="Zhao N."/>
            <person name="Ji M."/>
            <person name="Qiu Y."/>
            <person name="Yang B."/>
        </authorList>
    </citation>
    <scope>NUCLEOTIDE SEQUENCE [LARGE SCALE GENOMIC DNA]</scope>
    <source>
        <strain evidence="1">Ann1</strain>
    </source>
</reference>
<evidence type="ECO:0000313" key="2">
    <source>
        <dbReference type="Proteomes" id="UP000824533"/>
    </source>
</evidence>
<name>A0ACC1DEP1_9NEOP</name>
<organism evidence="1 2">
    <name type="scientific">Dendrolimus kikuchii</name>
    <dbReference type="NCBI Taxonomy" id="765133"/>
    <lineage>
        <taxon>Eukaryota</taxon>
        <taxon>Metazoa</taxon>
        <taxon>Ecdysozoa</taxon>
        <taxon>Arthropoda</taxon>
        <taxon>Hexapoda</taxon>
        <taxon>Insecta</taxon>
        <taxon>Pterygota</taxon>
        <taxon>Neoptera</taxon>
        <taxon>Endopterygota</taxon>
        <taxon>Lepidoptera</taxon>
        <taxon>Glossata</taxon>
        <taxon>Ditrysia</taxon>
        <taxon>Bombycoidea</taxon>
        <taxon>Lasiocampidae</taxon>
        <taxon>Dendrolimus</taxon>
    </lineage>
</organism>